<evidence type="ECO:0000256" key="6">
    <source>
        <dbReference type="RuleBase" id="RU368020"/>
    </source>
</evidence>
<dbReference type="SUPFAM" id="SSF54862">
    <property type="entry name" value="4Fe-4S ferredoxins"/>
    <property type="match status" value="1"/>
</dbReference>
<dbReference type="PRINTS" id="PR00352">
    <property type="entry name" value="3FE4SFRDOXIN"/>
</dbReference>
<keyword evidence="3 6" id="KW-0249">Electron transport</keyword>
<comment type="function">
    <text evidence="6">Ferredoxins are iron-sulfur proteins that transfer electrons in a wide variety of metabolic reactions.</text>
</comment>
<evidence type="ECO:0000256" key="2">
    <source>
        <dbReference type="ARBA" id="ARBA00022723"/>
    </source>
</evidence>
<dbReference type="OrthoDB" id="9803319at2"/>
<dbReference type="InterPro" id="IPR017900">
    <property type="entry name" value="4Fe4S_Fe_S_CS"/>
</dbReference>
<evidence type="ECO:0000256" key="5">
    <source>
        <dbReference type="ARBA" id="ARBA00023014"/>
    </source>
</evidence>
<dbReference type="GO" id="GO:0051536">
    <property type="term" value="F:iron-sulfur cluster binding"/>
    <property type="evidence" value="ECO:0007669"/>
    <property type="project" value="UniProtKB-KW"/>
</dbReference>
<keyword evidence="9" id="KW-1185">Reference proteome</keyword>
<evidence type="ECO:0000256" key="1">
    <source>
        <dbReference type="ARBA" id="ARBA00022448"/>
    </source>
</evidence>
<proteinExistence type="predicted"/>
<sequence length="62" mass="6720">MKLYVDQDLCISCGLCIDTCPAVFSWGDEGKAQAIEGEVPADAENEAREALENCPTEAIKEE</sequence>
<evidence type="ECO:0000259" key="7">
    <source>
        <dbReference type="PROSITE" id="PS51379"/>
    </source>
</evidence>
<dbReference type="Gene3D" id="3.30.70.20">
    <property type="match status" value="1"/>
</dbReference>
<protein>
    <recommendedName>
        <fullName evidence="6">Ferredoxin</fullName>
    </recommendedName>
</protein>
<keyword evidence="2 6" id="KW-0479">Metal-binding</keyword>
<evidence type="ECO:0000313" key="9">
    <source>
        <dbReference type="Proteomes" id="UP000322294"/>
    </source>
</evidence>
<comment type="caution">
    <text evidence="8">The sequence shown here is derived from an EMBL/GenBank/DDBJ whole genome shotgun (WGS) entry which is preliminary data.</text>
</comment>
<dbReference type="AlphaFoldDB" id="A0A5S5AH17"/>
<feature type="domain" description="4Fe-4S ferredoxin-type" evidence="7">
    <location>
        <begin position="1"/>
        <end position="29"/>
    </location>
</feature>
<organism evidence="8 9">
    <name type="scientific">Thermosediminibacter litoriperuensis</name>
    <dbReference type="NCBI Taxonomy" id="291989"/>
    <lineage>
        <taxon>Bacteria</taxon>
        <taxon>Bacillati</taxon>
        <taxon>Bacillota</taxon>
        <taxon>Clostridia</taxon>
        <taxon>Thermosediminibacterales</taxon>
        <taxon>Thermosediminibacteraceae</taxon>
        <taxon>Thermosediminibacter</taxon>
    </lineage>
</organism>
<dbReference type="GO" id="GO:0009055">
    <property type="term" value="F:electron transfer activity"/>
    <property type="evidence" value="ECO:0007669"/>
    <property type="project" value="UniProtKB-UniRule"/>
</dbReference>
<keyword evidence="4 6" id="KW-0408">Iron</keyword>
<dbReference type="Pfam" id="PF13459">
    <property type="entry name" value="Fer4_15"/>
    <property type="match status" value="1"/>
</dbReference>
<dbReference type="GO" id="GO:0005506">
    <property type="term" value="F:iron ion binding"/>
    <property type="evidence" value="ECO:0007669"/>
    <property type="project" value="UniProtKB-UniRule"/>
</dbReference>
<dbReference type="PROSITE" id="PS00198">
    <property type="entry name" value="4FE4S_FER_1"/>
    <property type="match status" value="1"/>
</dbReference>
<evidence type="ECO:0000256" key="3">
    <source>
        <dbReference type="ARBA" id="ARBA00022982"/>
    </source>
</evidence>
<name>A0A5S5AH17_9FIRM</name>
<dbReference type="InterPro" id="IPR001080">
    <property type="entry name" value="3Fe4S_ferredoxin"/>
</dbReference>
<dbReference type="RefSeq" id="WP_148867817.1">
    <property type="nucleotide sequence ID" value="NZ_VNHO01000030.1"/>
</dbReference>
<keyword evidence="1 6" id="KW-0813">Transport</keyword>
<reference evidence="8 9" key="1">
    <citation type="submission" date="2019-07" db="EMBL/GenBank/DDBJ databases">
        <title>Genomic Encyclopedia of Type Strains, Phase I: the one thousand microbial genomes (KMG-I) project.</title>
        <authorList>
            <person name="Kyrpides N."/>
        </authorList>
    </citation>
    <scope>NUCLEOTIDE SEQUENCE [LARGE SCALE GENOMIC DNA]</scope>
    <source>
        <strain evidence="8 9">DSM 16647</strain>
    </source>
</reference>
<dbReference type="PANTHER" id="PTHR36923:SF3">
    <property type="entry name" value="FERREDOXIN"/>
    <property type="match status" value="1"/>
</dbReference>
<dbReference type="PROSITE" id="PS51379">
    <property type="entry name" value="4FE4S_FER_2"/>
    <property type="match status" value="1"/>
</dbReference>
<dbReference type="PANTHER" id="PTHR36923">
    <property type="entry name" value="FERREDOXIN"/>
    <property type="match status" value="1"/>
</dbReference>
<gene>
    <name evidence="8" type="ORF">LZ11_02137</name>
</gene>
<dbReference type="InterPro" id="IPR017896">
    <property type="entry name" value="4Fe4S_Fe-S-bd"/>
</dbReference>
<dbReference type="EMBL" id="VNHO01000030">
    <property type="protein sequence ID" value="TYP49763.1"/>
    <property type="molecule type" value="Genomic_DNA"/>
</dbReference>
<evidence type="ECO:0000256" key="4">
    <source>
        <dbReference type="ARBA" id="ARBA00023004"/>
    </source>
</evidence>
<keyword evidence="5 6" id="KW-0411">Iron-sulfur</keyword>
<evidence type="ECO:0000313" key="8">
    <source>
        <dbReference type="EMBL" id="TYP49763.1"/>
    </source>
</evidence>
<dbReference type="InterPro" id="IPR051269">
    <property type="entry name" value="Fe-S_cluster_ET"/>
</dbReference>
<dbReference type="Proteomes" id="UP000322294">
    <property type="component" value="Unassembled WGS sequence"/>
</dbReference>
<accession>A0A5S5AH17</accession>